<dbReference type="GO" id="GO:0008270">
    <property type="term" value="F:zinc ion binding"/>
    <property type="evidence" value="ECO:0007669"/>
    <property type="project" value="InterPro"/>
</dbReference>
<sequence>MTDQDETKHALMSRVARITRAYVTNNPLQAGELPALIASIHSSLETLSSPETPLEAPTPHVPVKKSVTNDYIVCLEDGLRFKSLKRHLQASHGMTPEEYREKWGLPPDYPMTASSYSQSRSRIAKDMSFGRKPGTKVKPRAKPTTETVQD</sequence>
<dbReference type="GO" id="GO:0006355">
    <property type="term" value="P:regulation of DNA-templated transcription"/>
    <property type="evidence" value="ECO:0007669"/>
    <property type="project" value="InterPro"/>
</dbReference>
<evidence type="ECO:0000256" key="2">
    <source>
        <dbReference type="SAM" id="MobiDB-lite"/>
    </source>
</evidence>
<reference evidence="4" key="1">
    <citation type="submission" date="2016-10" db="EMBL/GenBank/DDBJ databases">
        <authorList>
            <person name="Varghese N."/>
            <person name="Submissions S."/>
        </authorList>
    </citation>
    <scope>NUCLEOTIDE SEQUENCE [LARGE SCALE GENOMIC DNA]</scope>
    <source>
        <strain evidence="4">DSM 21857</strain>
    </source>
</reference>
<dbReference type="EMBL" id="FORF01000004">
    <property type="protein sequence ID" value="SFI60561.1"/>
    <property type="molecule type" value="Genomic_DNA"/>
</dbReference>
<evidence type="ECO:0000313" key="3">
    <source>
        <dbReference type="EMBL" id="SFI60561.1"/>
    </source>
</evidence>
<evidence type="ECO:0000313" key="4">
    <source>
        <dbReference type="Proteomes" id="UP000242763"/>
    </source>
</evidence>
<gene>
    <name evidence="3" type="ORF">SAMN03080618_00886</name>
</gene>
<dbReference type="RefSeq" id="WP_091519437.1">
    <property type="nucleotide sequence ID" value="NZ_FORF01000004.1"/>
</dbReference>
<organism evidence="3 4">
    <name type="scientific">Aquamicrobium aerolatum DSM 21857</name>
    <dbReference type="NCBI Taxonomy" id="1121003"/>
    <lineage>
        <taxon>Bacteria</taxon>
        <taxon>Pseudomonadati</taxon>
        <taxon>Pseudomonadota</taxon>
        <taxon>Alphaproteobacteria</taxon>
        <taxon>Hyphomicrobiales</taxon>
        <taxon>Phyllobacteriaceae</taxon>
        <taxon>Aerobium</taxon>
    </lineage>
</organism>
<feature type="compositionally biased region" description="Polar residues" evidence="2">
    <location>
        <begin position="112"/>
        <end position="121"/>
    </location>
</feature>
<dbReference type="Pfam" id="PF05443">
    <property type="entry name" value="ROS_MUCR"/>
    <property type="match status" value="1"/>
</dbReference>
<keyword evidence="4" id="KW-1185">Reference proteome</keyword>
<protein>
    <submittedName>
        <fullName evidence="3">Transcriptional regulator, MucR family</fullName>
    </submittedName>
</protein>
<name>A0A1I3JJZ0_9HYPH</name>
<dbReference type="InterPro" id="IPR008807">
    <property type="entry name" value="ROS_MUCR"/>
</dbReference>
<accession>A0A1I3JJZ0</accession>
<dbReference type="OrthoDB" id="9809693at2"/>
<feature type="region of interest" description="Disordered" evidence="2">
    <location>
        <begin position="110"/>
        <end position="150"/>
    </location>
</feature>
<dbReference type="InterPro" id="IPR041920">
    <property type="entry name" value="ROS/MUCR_sf"/>
</dbReference>
<dbReference type="GO" id="GO:0003677">
    <property type="term" value="F:DNA binding"/>
    <property type="evidence" value="ECO:0007669"/>
    <property type="project" value="InterPro"/>
</dbReference>
<evidence type="ECO:0000256" key="1">
    <source>
        <dbReference type="ARBA" id="ARBA00007031"/>
    </source>
</evidence>
<dbReference type="Proteomes" id="UP000242763">
    <property type="component" value="Unassembled WGS sequence"/>
</dbReference>
<proteinExistence type="inferred from homology"/>
<comment type="similarity">
    <text evidence="1">Belongs to the ros/MucR family.</text>
</comment>
<dbReference type="STRING" id="1121003.SAMN03080618_00886"/>
<dbReference type="AlphaFoldDB" id="A0A1I3JJZ0"/>
<dbReference type="Gene3D" id="1.10.10.1550">
    <property type="entry name" value="ROS/MUCR transcriptional regulator protein"/>
    <property type="match status" value="1"/>
</dbReference>